<accession>A0AAJ1ID18</accession>
<protein>
    <recommendedName>
        <fullName evidence="3">Topoisomerase II</fullName>
    </recommendedName>
</protein>
<evidence type="ECO:0000313" key="1">
    <source>
        <dbReference type="EMBL" id="MDC7225221.1"/>
    </source>
</evidence>
<dbReference type="AlphaFoldDB" id="A0AAJ1ID18"/>
<dbReference type="Proteomes" id="UP001221217">
    <property type="component" value="Unassembled WGS sequence"/>
</dbReference>
<sequence>MAKRDPEKTLRNKKINEITIEIKKLLPEVIRLTSAKNEHSLNGKYGGKYSAYIDIKNEIILSPEQFISLYFNGFHRKLEDLGIYATYGNAYYDAYSKVKKYPVVLEWLKLFLRRTYLRNYEALSKQRPTVEESVMWIGQENASYGILITPRFKRGQWENDKSEIRHFKPNYWTIGHILETGLVIPFIDDKRNFNDVNDYLSFFKNTIVRNSGSIHEMEIASRYCDFVKSSDDPQSIPLLIPEFRFDGIEKKHIYRLDFTIVDGYSMSKVGFELSPWSTHGALKKVNEKTQKQVNEEALLNFEKEMTKLKSYFRKYDITVLVYTDSDLKNYDKIFDEIKQYLNPKKYAAQLEFQAIEDFLNWEK</sequence>
<proteinExistence type="predicted"/>
<dbReference type="EMBL" id="JAQQAL010000003">
    <property type="protein sequence ID" value="MDC7225221.1"/>
    <property type="molecule type" value="Genomic_DNA"/>
</dbReference>
<gene>
    <name evidence="1" type="ORF">PQJ61_00490</name>
</gene>
<evidence type="ECO:0008006" key="3">
    <source>
        <dbReference type="Google" id="ProtNLM"/>
    </source>
</evidence>
<reference evidence="1 2" key="1">
    <citation type="submission" date="2022-12" db="EMBL/GenBank/DDBJ databases">
        <title>Metagenome assembled genome from gulf of manar.</title>
        <authorList>
            <person name="Kohli P."/>
            <person name="Pk S."/>
            <person name="Venkata Ramana C."/>
            <person name="Sasikala C."/>
        </authorList>
    </citation>
    <scope>NUCLEOTIDE SEQUENCE [LARGE SCALE GENOMIC DNA]</scope>
    <source>
        <strain evidence="1">JB008</strain>
    </source>
</reference>
<organism evidence="1 2">
    <name type="scientific">Candidatus Thalassospirochaeta sargassi</name>
    <dbReference type="NCBI Taxonomy" id="3119039"/>
    <lineage>
        <taxon>Bacteria</taxon>
        <taxon>Pseudomonadati</taxon>
        <taxon>Spirochaetota</taxon>
        <taxon>Spirochaetia</taxon>
        <taxon>Spirochaetales</taxon>
        <taxon>Spirochaetaceae</taxon>
        <taxon>Candidatus Thalassospirochaeta</taxon>
    </lineage>
</organism>
<evidence type="ECO:0000313" key="2">
    <source>
        <dbReference type="Proteomes" id="UP001221217"/>
    </source>
</evidence>
<comment type="caution">
    <text evidence="1">The sequence shown here is derived from an EMBL/GenBank/DDBJ whole genome shotgun (WGS) entry which is preliminary data.</text>
</comment>
<name>A0AAJ1ID18_9SPIO</name>